<evidence type="ECO:0000313" key="2">
    <source>
        <dbReference type="Proteomes" id="UP000245926"/>
    </source>
</evidence>
<dbReference type="AlphaFoldDB" id="A0A2U8WE37"/>
<gene>
    <name evidence="1" type="ORF">DK389_28815</name>
</gene>
<sequence>MILDRVDYKDYRRDHALITARKAEYAGIRRNSDGMACFAFRAPGKARATLVEVSFIQRIDISGRQFVPPQYRNWSQRVAEIEAFIEGDKTATSIAKPQIREKSPSEQKRPWWRRLFG</sequence>
<dbReference type="KEGG" id="mets:DK389_28815"/>
<dbReference type="RefSeq" id="WP_109894923.1">
    <property type="nucleotide sequence ID" value="NZ_CP029550.1"/>
</dbReference>
<reference evidence="2" key="1">
    <citation type="submission" date="2018-05" db="EMBL/GenBank/DDBJ databases">
        <title>Complete Genome Sequence of Methylobacterium sp. 17SD2-17.</title>
        <authorList>
            <person name="Srinivasan S."/>
        </authorList>
    </citation>
    <scope>NUCLEOTIDE SEQUENCE [LARGE SCALE GENOMIC DNA]</scope>
    <source>
        <strain evidence="2">17SD2-17</strain>
    </source>
</reference>
<evidence type="ECO:0000313" key="1">
    <source>
        <dbReference type="EMBL" id="AWN43788.1"/>
    </source>
</evidence>
<dbReference type="EMBL" id="CP029550">
    <property type="protein sequence ID" value="AWN43788.1"/>
    <property type="molecule type" value="Genomic_DNA"/>
</dbReference>
<protein>
    <submittedName>
        <fullName evidence="1">Uncharacterized protein</fullName>
    </submittedName>
</protein>
<dbReference type="Proteomes" id="UP000245926">
    <property type="component" value="Chromosome"/>
</dbReference>
<keyword evidence="2" id="KW-1185">Reference proteome</keyword>
<organism evidence="1 2">
    <name type="scientific">Methylobacterium durans</name>
    <dbReference type="NCBI Taxonomy" id="2202825"/>
    <lineage>
        <taxon>Bacteria</taxon>
        <taxon>Pseudomonadati</taxon>
        <taxon>Pseudomonadota</taxon>
        <taxon>Alphaproteobacteria</taxon>
        <taxon>Hyphomicrobiales</taxon>
        <taxon>Methylobacteriaceae</taxon>
        <taxon>Methylobacterium</taxon>
    </lineage>
</organism>
<proteinExistence type="predicted"/>
<accession>A0A2U8WE37</accession>
<name>A0A2U8WE37_9HYPH</name>